<feature type="signal peptide" evidence="17">
    <location>
        <begin position="1"/>
        <end position="31"/>
    </location>
</feature>
<dbReference type="InterPro" id="IPR017441">
    <property type="entry name" value="Protein_kinase_ATP_BS"/>
</dbReference>
<evidence type="ECO:0000256" key="17">
    <source>
        <dbReference type="SAM" id="SignalP"/>
    </source>
</evidence>
<keyword evidence="5 16" id="KW-0812">Transmembrane</keyword>
<evidence type="ECO:0000256" key="2">
    <source>
        <dbReference type="ARBA" id="ARBA00009605"/>
    </source>
</evidence>
<evidence type="ECO:0000256" key="7">
    <source>
        <dbReference type="ARBA" id="ARBA00022729"/>
    </source>
</evidence>
<evidence type="ECO:0000256" key="11">
    <source>
        <dbReference type="ARBA" id="ARBA00022842"/>
    </source>
</evidence>
<dbReference type="SMART" id="SM00220">
    <property type="entry name" value="S_TKc"/>
    <property type="match status" value="1"/>
</dbReference>
<evidence type="ECO:0000256" key="3">
    <source>
        <dbReference type="ARBA" id="ARBA00022527"/>
    </source>
</evidence>
<dbReference type="PANTHER" id="PTHR23255">
    <property type="entry name" value="TRANSFORMING GROWTH FACTOR-BETA RECEPTOR TYPE I AND II"/>
    <property type="match status" value="1"/>
</dbReference>
<accession>A0AAN8J555</accession>
<feature type="domain" description="Protein kinase" evidence="18">
    <location>
        <begin position="220"/>
        <end position="507"/>
    </location>
</feature>
<evidence type="ECO:0000256" key="9">
    <source>
        <dbReference type="ARBA" id="ARBA00022777"/>
    </source>
</evidence>
<keyword evidence="13 16" id="KW-0472">Membrane</keyword>
<keyword evidence="14 16" id="KW-0675">Receptor</keyword>
<dbReference type="Gene3D" id="2.10.60.10">
    <property type="entry name" value="CD59"/>
    <property type="match status" value="1"/>
</dbReference>
<comment type="subcellular location">
    <subcellularLocation>
        <location evidence="1 16">Membrane</location>
        <topology evidence="1 16">Single-pass type I membrane protein</topology>
    </subcellularLocation>
</comment>
<evidence type="ECO:0000256" key="8">
    <source>
        <dbReference type="ARBA" id="ARBA00022741"/>
    </source>
</evidence>
<dbReference type="PANTHER" id="PTHR23255:SF68">
    <property type="entry name" value="RECEPTOR PROTEIN SERINE_THREONINE KINASE"/>
    <property type="match status" value="1"/>
</dbReference>
<protein>
    <recommendedName>
        <fullName evidence="16">Serine/threonine-protein kinase receptor</fullName>
        <ecNumber evidence="16">2.7.11.30</ecNumber>
    </recommendedName>
</protein>
<dbReference type="FunFam" id="3.30.200.20:FF:000055">
    <property type="entry name" value="Receptor protein serine/threonine kinase"/>
    <property type="match status" value="1"/>
</dbReference>
<keyword evidence="10 15" id="KW-0067">ATP-binding</keyword>
<keyword evidence="7 17" id="KW-0732">Signal</keyword>
<dbReference type="InterPro" id="IPR008271">
    <property type="entry name" value="Ser/Thr_kinase_AS"/>
</dbReference>
<keyword evidence="12 16" id="KW-1133">Transmembrane helix</keyword>
<dbReference type="EC" id="2.7.11.30" evidence="16"/>
<dbReference type="CDD" id="cd23532">
    <property type="entry name" value="TFP_LU_ECD_BMPR1"/>
    <property type="match status" value="1"/>
</dbReference>
<comment type="catalytic activity">
    <reaction evidence="16">
        <text>L-threonyl-[receptor-protein] + ATP = O-phospho-L-threonyl-[receptor-protein] + ADP + H(+)</text>
        <dbReference type="Rhea" id="RHEA:44880"/>
        <dbReference type="Rhea" id="RHEA-COMP:11024"/>
        <dbReference type="Rhea" id="RHEA-COMP:11025"/>
        <dbReference type="ChEBI" id="CHEBI:15378"/>
        <dbReference type="ChEBI" id="CHEBI:30013"/>
        <dbReference type="ChEBI" id="CHEBI:30616"/>
        <dbReference type="ChEBI" id="CHEBI:61977"/>
        <dbReference type="ChEBI" id="CHEBI:456216"/>
        <dbReference type="EC" id="2.7.11.30"/>
    </reaction>
</comment>
<dbReference type="CDD" id="cd14144">
    <property type="entry name" value="STKc_BMPR1"/>
    <property type="match status" value="1"/>
</dbReference>
<evidence type="ECO:0000259" key="18">
    <source>
        <dbReference type="PROSITE" id="PS50011"/>
    </source>
</evidence>
<evidence type="ECO:0000256" key="4">
    <source>
        <dbReference type="ARBA" id="ARBA00022679"/>
    </source>
</evidence>
<dbReference type="Pfam" id="PF07714">
    <property type="entry name" value="PK_Tyr_Ser-Thr"/>
    <property type="match status" value="1"/>
</dbReference>
<keyword evidence="9 16" id="KW-0418">Kinase</keyword>
<feature type="binding site" evidence="15">
    <location>
        <position position="247"/>
    </location>
    <ligand>
        <name>ATP</name>
        <dbReference type="ChEBI" id="CHEBI:30616"/>
    </ligand>
</feature>
<evidence type="ECO:0000313" key="21">
    <source>
        <dbReference type="Proteomes" id="UP001347796"/>
    </source>
</evidence>
<evidence type="ECO:0000256" key="1">
    <source>
        <dbReference type="ARBA" id="ARBA00004479"/>
    </source>
</evidence>
<dbReference type="GO" id="GO:0043235">
    <property type="term" value="C:receptor complex"/>
    <property type="evidence" value="ECO:0007669"/>
    <property type="project" value="TreeGrafter"/>
</dbReference>
<evidence type="ECO:0000256" key="15">
    <source>
        <dbReference type="PROSITE-ProRule" id="PRU10141"/>
    </source>
</evidence>
<dbReference type="InterPro" id="IPR001245">
    <property type="entry name" value="Ser-Thr/Tyr_kinase_cat_dom"/>
</dbReference>
<keyword evidence="4 16" id="KW-0808">Transferase</keyword>
<gene>
    <name evidence="20" type="ORF">SNE40_018507</name>
</gene>
<evidence type="ECO:0000256" key="5">
    <source>
        <dbReference type="ARBA" id="ARBA00022692"/>
    </source>
</evidence>
<dbReference type="InterPro" id="IPR045860">
    <property type="entry name" value="Snake_toxin-like_sf"/>
</dbReference>
<comment type="caution">
    <text evidence="20">The sequence shown here is derived from an EMBL/GenBank/DDBJ whole genome shotgun (WGS) entry which is preliminary data.</text>
</comment>
<evidence type="ECO:0000313" key="20">
    <source>
        <dbReference type="EMBL" id="KAK6170012.1"/>
    </source>
</evidence>
<dbReference type="PROSITE" id="PS00107">
    <property type="entry name" value="PROTEIN_KINASE_ATP"/>
    <property type="match status" value="1"/>
</dbReference>
<dbReference type="GO" id="GO:0004675">
    <property type="term" value="F:transmembrane receptor protein serine/threonine kinase activity"/>
    <property type="evidence" value="ECO:0007669"/>
    <property type="project" value="UniProtKB-EC"/>
</dbReference>
<proteinExistence type="inferred from homology"/>
<dbReference type="Gene3D" id="1.10.510.10">
    <property type="entry name" value="Transferase(Phosphotransferase) domain 1"/>
    <property type="match status" value="1"/>
</dbReference>
<name>A0AAN8J555_PATCE</name>
<organism evidence="20 21">
    <name type="scientific">Patella caerulea</name>
    <name type="common">Rayed Mediterranean limpet</name>
    <dbReference type="NCBI Taxonomy" id="87958"/>
    <lineage>
        <taxon>Eukaryota</taxon>
        <taxon>Metazoa</taxon>
        <taxon>Spiralia</taxon>
        <taxon>Lophotrochozoa</taxon>
        <taxon>Mollusca</taxon>
        <taxon>Gastropoda</taxon>
        <taxon>Patellogastropoda</taxon>
        <taxon>Patelloidea</taxon>
        <taxon>Patellidae</taxon>
        <taxon>Patella</taxon>
    </lineage>
</organism>
<evidence type="ECO:0000256" key="14">
    <source>
        <dbReference type="ARBA" id="ARBA00023170"/>
    </source>
</evidence>
<dbReference type="EMBL" id="JAZGQO010000014">
    <property type="protein sequence ID" value="KAK6170012.1"/>
    <property type="molecule type" value="Genomic_DNA"/>
</dbReference>
<dbReference type="GO" id="GO:0046872">
    <property type="term" value="F:metal ion binding"/>
    <property type="evidence" value="ECO:0007669"/>
    <property type="project" value="UniProtKB-KW"/>
</dbReference>
<evidence type="ECO:0000256" key="13">
    <source>
        <dbReference type="ARBA" id="ARBA00023136"/>
    </source>
</evidence>
<comment type="cofactor">
    <cofactor evidence="16">
        <name>Mg(2+)</name>
        <dbReference type="ChEBI" id="CHEBI:18420"/>
    </cofactor>
    <cofactor evidence="16">
        <name>Mn(2+)</name>
        <dbReference type="ChEBI" id="CHEBI:29035"/>
    </cofactor>
</comment>
<keyword evidence="8 15" id="KW-0547">Nucleotide-binding</keyword>
<dbReference type="SMART" id="SM00467">
    <property type="entry name" value="GS"/>
    <property type="match status" value="1"/>
</dbReference>
<keyword evidence="3 16" id="KW-0723">Serine/threonine-protein kinase</keyword>
<evidence type="ECO:0000256" key="10">
    <source>
        <dbReference type="ARBA" id="ARBA00022840"/>
    </source>
</evidence>
<dbReference type="SUPFAM" id="SSF56112">
    <property type="entry name" value="Protein kinase-like (PK-like)"/>
    <property type="match status" value="1"/>
</dbReference>
<dbReference type="GO" id="GO:0071363">
    <property type="term" value="P:cellular response to growth factor stimulus"/>
    <property type="evidence" value="ECO:0007669"/>
    <property type="project" value="TreeGrafter"/>
</dbReference>
<dbReference type="InterPro" id="IPR000472">
    <property type="entry name" value="Activin_recp"/>
</dbReference>
<reference evidence="20 21" key="1">
    <citation type="submission" date="2024-01" db="EMBL/GenBank/DDBJ databases">
        <title>The genome of the rayed Mediterranean limpet Patella caerulea (Linnaeus, 1758).</title>
        <authorList>
            <person name="Anh-Thu Weber A."/>
            <person name="Halstead-Nussloch G."/>
        </authorList>
    </citation>
    <scope>NUCLEOTIDE SEQUENCE [LARGE SCALE GENOMIC DNA]</scope>
    <source>
        <strain evidence="20">AATW-2023a</strain>
        <tissue evidence="20">Whole specimen</tissue>
    </source>
</reference>
<sequence length="520" mass="58825">MAAEWQWGCINLKLGLGLFIVLLITTHFASGLVCHCDPCDEYETVNQTCVTSSFSKCFAAKEVIKEKGGEIERSTYGCLADDDGPLLQCNGDKSPHHLPRTIKCCDDRDECNLDLELILTEVTTPPYPEYMKPKKYESITQIALLISITVCLIILIITVTFVYLRYRRRELERRQILEEAEHENFITNGETLSELIEQSHSSGSGSGLPLLVQRTIAKQIHLVRSVGKGRYGEVWKGKWRGESVAVKIFFTTEEASWFRETELYQTVLLRHDNILGFIAADIKGTGSWTQLFLITDYHENGSLYDYLKSHNLDTSEMIALAHSAACGLSHLHTEIFGTRGKPAMAHRDIKSKNILVKKNGTCCIADLGLAVRFISESSEVDLAPNTRQGTKRYMSPEVLDLTLNRHHFDAFKQADMYSFGLVLWEIARRCISGGIVEDYQVPYYDCVPSDPSFEDMRKVVGVERIRPSIPNRWHSDWALKVMSKVMAECWTHNPAARLTALRVKKTLGKMNDNSDEGDKL</sequence>
<keyword evidence="16" id="KW-0464">Manganese</keyword>
<feature type="domain" description="GS" evidence="19">
    <location>
        <begin position="190"/>
        <end position="219"/>
    </location>
</feature>
<dbReference type="AlphaFoldDB" id="A0AAN8J555"/>
<feature type="chain" id="PRO_5042852301" description="Serine/threonine-protein kinase receptor" evidence="17">
    <location>
        <begin position="32"/>
        <end position="520"/>
    </location>
</feature>
<dbReference type="Pfam" id="PF08515">
    <property type="entry name" value="TGF_beta_GS"/>
    <property type="match status" value="1"/>
</dbReference>
<dbReference type="PRINTS" id="PR00653">
    <property type="entry name" value="ACTIVIN2R"/>
</dbReference>
<dbReference type="Proteomes" id="UP001347796">
    <property type="component" value="Unassembled WGS sequence"/>
</dbReference>
<keyword evidence="11 16" id="KW-0460">Magnesium</keyword>
<dbReference type="InterPro" id="IPR003605">
    <property type="entry name" value="GS_dom"/>
</dbReference>
<dbReference type="InterPro" id="IPR011009">
    <property type="entry name" value="Kinase-like_dom_sf"/>
</dbReference>
<dbReference type="SUPFAM" id="SSF57302">
    <property type="entry name" value="Snake toxin-like"/>
    <property type="match status" value="1"/>
</dbReference>
<keyword evidence="21" id="KW-1185">Reference proteome</keyword>
<dbReference type="PROSITE" id="PS51256">
    <property type="entry name" value="GS"/>
    <property type="match status" value="1"/>
</dbReference>
<evidence type="ECO:0000256" key="16">
    <source>
        <dbReference type="RuleBase" id="RU361271"/>
    </source>
</evidence>
<dbReference type="InterPro" id="IPR000333">
    <property type="entry name" value="TGFB_receptor"/>
</dbReference>
<dbReference type="PROSITE" id="PS00108">
    <property type="entry name" value="PROTEIN_KINASE_ST"/>
    <property type="match status" value="1"/>
</dbReference>
<dbReference type="PROSITE" id="PS50011">
    <property type="entry name" value="PROTEIN_KINASE_DOM"/>
    <property type="match status" value="1"/>
</dbReference>
<evidence type="ECO:0000256" key="12">
    <source>
        <dbReference type="ARBA" id="ARBA00022989"/>
    </source>
</evidence>
<dbReference type="Gene3D" id="3.30.200.20">
    <property type="entry name" value="Phosphorylase Kinase, domain 1"/>
    <property type="match status" value="1"/>
</dbReference>
<keyword evidence="6 16" id="KW-0479">Metal-binding</keyword>
<dbReference type="InterPro" id="IPR000719">
    <property type="entry name" value="Prot_kinase_dom"/>
</dbReference>
<dbReference type="Pfam" id="PF01064">
    <property type="entry name" value="Activin_recp"/>
    <property type="match status" value="1"/>
</dbReference>
<comment type="similarity">
    <text evidence="2 16">Belongs to the protein kinase superfamily. TKL Ser/Thr protein kinase family. TGFB receptor subfamily.</text>
</comment>
<dbReference type="GO" id="GO:0005886">
    <property type="term" value="C:plasma membrane"/>
    <property type="evidence" value="ECO:0007669"/>
    <property type="project" value="TreeGrafter"/>
</dbReference>
<evidence type="ECO:0000256" key="6">
    <source>
        <dbReference type="ARBA" id="ARBA00022723"/>
    </source>
</evidence>
<feature type="transmembrane region" description="Helical" evidence="16">
    <location>
        <begin position="142"/>
        <end position="164"/>
    </location>
</feature>
<evidence type="ECO:0000259" key="19">
    <source>
        <dbReference type="PROSITE" id="PS51256"/>
    </source>
</evidence>
<dbReference type="FunFam" id="1.10.510.10:FF:000018">
    <property type="entry name" value="Receptor protein serine/threonine kinase"/>
    <property type="match status" value="1"/>
</dbReference>
<dbReference type="GO" id="GO:0005524">
    <property type="term" value="F:ATP binding"/>
    <property type="evidence" value="ECO:0007669"/>
    <property type="project" value="UniProtKB-UniRule"/>
</dbReference>